<dbReference type="GO" id="GO:0016757">
    <property type="term" value="F:glycosyltransferase activity"/>
    <property type="evidence" value="ECO:0007669"/>
    <property type="project" value="InterPro"/>
</dbReference>
<dbReference type="Proteomes" id="UP000022141">
    <property type="component" value="Unassembled WGS sequence"/>
</dbReference>
<dbReference type="eggNOG" id="COG0438">
    <property type="taxonomic scope" value="Bacteria"/>
</dbReference>
<organism evidence="2 3">
    <name type="scientific">Accumulibacter regalis</name>
    <dbReference type="NCBI Taxonomy" id="522306"/>
    <lineage>
        <taxon>Bacteria</taxon>
        <taxon>Pseudomonadati</taxon>
        <taxon>Pseudomonadota</taxon>
        <taxon>Betaproteobacteria</taxon>
        <taxon>Candidatus Accumulibacter</taxon>
    </lineage>
</organism>
<dbReference type="Pfam" id="PF00534">
    <property type="entry name" value="Glycos_transf_1"/>
    <property type="match status" value="1"/>
</dbReference>
<dbReference type="InterPro" id="IPR027627">
    <property type="entry name" value="Glycosyltransferase_put"/>
</dbReference>
<accession>A0A011QAS2</accession>
<dbReference type="PATRIC" id="fig|1454004.3.peg.3208"/>
<dbReference type="AlphaFoldDB" id="A0A011QAS2"/>
<evidence type="ECO:0000259" key="1">
    <source>
        <dbReference type="Pfam" id="PF00534"/>
    </source>
</evidence>
<proteinExistence type="predicted"/>
<dbReference type="NCBIfam" id="TIGR04348">
    <property type="entry name" value="selenoneine biosynthesis selenosugar synthase SenB"/>
    <property type="match status" value="1"/>
</dbReference>
<dbReference type="InterPro" id="IPR050194">
    <property type="entry name" value="Glycosyltransferase_grp1"/>
</dbReference>
<dbReference type="Gene3D" id="3.40.50.2000">
    <property type="entry name" value="Glycogen Phosphorylase B"/>
    <property type="match status" value="1"/>
</dbReference>
<comment type="caution">
    <text evidence="2">The sequence shown here is derived from an EMBL/GenBank/DDBJ whole genome shotgun (WGS) entry which is preliminary data.</text>
</comment>
<feature type="domain" description="Glycosyl transferase family 1" evidence="1">
    <location>
        <begin position="126"/>
        <end position="258"/>
    </location>
</feature>
<name>A0A011QAS2_ACCRE</name>
<dbReference type="STRING" id="1454004.AW11_03111"/>
<dbReference type="EMBL" id="JEMY01000044">
    <property type="protein sequence ID" value="EXI86332.1"/>
    <property type="molecule type" value="Genomic_DNA"/>
</dbReference>
<dbReference type="PANTHER" id="PTHR45947">
    <property type="entry name" value="SULFOQUINOVOSYL TRANSFERASE SQD2"/>
    <property type="match status" value="1"/>
</dbReference>
<dbReference type="InterPro" id="IPR001296">
    <property type="entry name" value="Glyco_trans_1"/>
</dbReference>
<evidence type="ECO:0000313" key="2">
    <source>
        <dbReference type="EMBL" id="EXI86332.1"/>
    </source>
</evidence>
<dbReference type="SUPFAM" id="SSF53756">
    <property type="entry name" value="UDP-Glycosyltransferase/glycogen phosphorylase"/>
    <property type="match status" value="1"/>
</dbReference>
<evidence type="ECO:0000313" key="3">
    <source>
        <dbReference type="Proteomes" id="UP000022141"/>
    </source>
</evidence>
<keyword evidence="3" id="KW-1185">Reference proteome</keyword>
<keyword evidence="2" id="KW-0808">Transferase</keyword>
<dbReference type="PANTHER" id="PTHR45947:SF3">
    <property type="entry name" value="SULFOQUINOVOSYL TRANSFERASE SQD2"/>
    <property type="match status" value="1"/>
</dbReference>
<protein>
    <submittedName>
        <fullName evidence="2">Sugar transferase, PEP-CTERM/EpsH1 system associated</fullName>
    </submittedName>
</protein>
<gene>
    <name evidence="2" type="ORF">AW11_03111</name>
</gene>
<reference evidence="2" key="1">
    <citation type="submission" date="2014-02" db="EMBL/GenBank/DDBJ databases">
        <title>Expanding our view of genomic diversity in Candidatus Accumulibacter clades.</title>
        <authorList>
            <person name="Skennerton C.T."/>
            <person name="Barr J.J."/>
            <person name="Slater F.R."/>
            <person name="Bond P.L."/>
            <person name="Tyson G.W."/>
        </authorList>
    </citation>
    <scope>NUCLEOTIDE SEQUENCE [LARGE SCALE GENOMIC DNA]</scope>
</reference>
<sequence>MSPALAAANNGNWRTARRWQRFLSWPPRIIEQWPDEFSDRDRVMLALHARRSSPSIIAWREMRRSAGLAVILTGTDLYRDIGSDVGAQRSLHLADALVVLQERGPLALPGALHAKTRVIFQSTSRRKTQAKSQRRLRALMVGHLRAEKDPETLFAAARLLAGRDDIRIDHIGDPLEPRLGEAARATMAASASYRWLGGQPHAATRQRIQRADLLIQASRMEGGAHVVMEAVCSGTPVIASAIDGNIGMLGDAYAGYFCCGDAPGLVELLVRCRASQGRSDGLLARLADQCRERAALFAPAAERAAVRRLVADLIAIA</sequence>